<proteinExistence type="predicted"/>
<name>A0AAE0LX63_9PEZI</name>
<accession>A0AAE0LX63</accession>
<protein>
    <submittedName>
        <fullName evidence="1">Uncharacterized protein</fullName>
    </submittedName>
</protein>
<dbReference type="AlphaFoldDB" id="A0AAE0LX63"/>
<evidence type="ECO:0000313" key="1">
    <source>
        <dbReference type="EMBL" id="KAK3300695.1"/>
    </source>
</evidence>
<organism evidence="1 2">
    <name type="scientific">Chaetomium fimeti</name>
    <dbReference type="NCBI Taxonomy" id="1854472"/>
    <lineage>
        <taxon>Eukaryota</taxon>
        <taxon>Fungi</taxon>
        <taxon>Dikarya</taxon>
        <taxon>Ascomycota</taxon>
        <taxon>Pezizomycotina</taxon>
        <taxon>Sordariomycetes</taxon>
        <taxon>Sordariomycetidae</taxon>
        <taxon>Sordariales</taxon>
        <taxon>Chaetomiaceae</taxon>
        <taxon>Chaetomium</taxon>
    </lineage>
</organism>
<dbReference type="Proteomes" id="UP001278766">
    <property type="component" value="Unassembled WGS sequence"/>
</dbReference>
<reference evidence="1" key="2">
    <citation type="submission" date="2023-06" db="EMBL/GenBank/DDBJ databases">
        <authorList>
            <consortium name="Lawrence Berkeley National Laboratory"/>
            <person name="Haridas S."/>
            <person name="Hensen N."/>
            <person name="Bonometti L."/>
            <person name="Westerberg I."/>
            <person name="Brannstrom I.O."/>
            <person name="Guillou S."/>
            <person name="Cros-Aarteil S."/>
            <person name="Calhoun S."/>
            <person name="Kuo A."/>
            <person name="Mondo S."/>
            <person name="Pangilinan J."/>
            <person name="Riley R."/>
            <person name="Labutti K."/>
            <person name="Andreopoulos B."/>
            <person name="Lipzen A."/>
            <person name="Chen C."/>
            <person name="Yanf M."/>
            <person name="Daum C."/>
            <person name="Ng V."/>
            <person name="Clum A."/>
            <person name="Steindorff A."/>
            <person name="Ohm R."/>
            <person name="Martin F."/>
            <person name="Silar P."/>
            <person name="Natvig D."/>
            <person name="Lalanne C."/>
            <person name="Gautier V."/>
            <person name="Ament-Velasquez S.L."/>
            <person name="Kruys A."/>
            <person name="Hutchinson M.I."/>
            <person name="Powell A.J."/>
            <person name="Barry K."/>
            <person name="Miller A.N."/>
            <person name="Grigoriev I.V."/>
            <person name="Debuchy R."/>
            <person name="Gladieux P."/>
            <person name="Thoren M.H."/>
            <person name="Johannesson H."/>
        </authorList>
    </citation>
    <scope>NUCLEOTIDE SEQUENCE</scope>
    <source>
        <strain evidence="1">CBS 168.71</strain>
    </source>
</reference>
<evidence type="ECO:0000313" key="2">
    <source>
        <dbReference type="Proteomes" id="UP001278766"/>
    </source>
</evidence>
<gene>
    <name evidence="1" type="ORF">B0H64DRAFT_414521</name>
</gene>
<dbReference type="EMBL" id="JAUEPN010000001">
    <property type="protein sequence ID" value="KAK3300695.1"/>
    <property type="molecule type" value="Genomic_DNA"/>
</dbReference>
<reference evidence="1" key="1">
    <citation type="journal article" date="2023" name="Mol. Phylogenet. Evol.">
        <title>Genome-scale phylogeny and comparative genomics of the fungal order Sordariales.</title>
        <authorList>
            <person name="Hensen N."/>
            <person name="Bonometti L."/>
            <person name="Westerberg I."/>
            <person name="Brannstrom I.O."/>
            <person name="Guillou S."/>
            <person name="Cros-Aarteil S."/>
            <person name="Calhoun S."/>
            <person name="Haridas S."/>
            <person name="Kuo A."/>
            <person name="Mondo S."/>
            <person name="Pangilinan J."/>
            <person name="Riley R."/>
            <person name="LaButti K."/>
            <person name="Andreopoulos B."/>
            <person name="Lipzen A."/>
            <person name="Chen C."/>
            <person name="Yan M."/>
            <person name="Daum C."/>
            <person name="Ng V."/>
            <person name="Clum A."/>
            <person name="Steindorff A."/>
            <person name="Ohm R.A."/>
            <person name="Martin F."/>
            <person name="Silar P."/>
            <person name="Natvig D.O."/>
            <person name="Lalanne C."/>
            <person name="Gautier V."/>
            <person name="Ament-Velasquez S.L."/>
            <person name="Kruys A."/>
            <person name="Hutchinson M.I."/>
            <person name="Powell A.J."/>
            <person name="Barry K."/>
            <person name="Miller A.N."/>
            <person name="Grigoriev I.V."/>
            <person name="Debuchy R."/>
            <person name="Gladieux P."/>
            <person name="Hiltunen Thoren M."/>
            <person name="Johannesson H."/>
        </authorList>
    </citation>
    <scope>NUCLEOTIDE SEQUENCE</scope>
    <source>
        <strain evidence="1">CBS 168.71</strain>
    </source>
</reference>
<keyword evidence="2" id="KW-1185">Reference proteome</keyword>
<sequence>MQGKCRHGGDSVGCARAEPQRGSGRLLDVSNSTHRPLKAQVGIRDHWTKTDSPVQTSLRELQELLGRTVVVEPEWPLLVAELDTFYADKTNLVAAVAGCIRVWAKSMAELLDDAAHADWAEEIVVKASVRMSVFIEVNTSANAATAWSEQRGGFVVSLPKKQVYQPTELFPIFRQELLACFVKKERLQLPESKAVAGADDWEGVELDKTTGKVEVIEAPTRTLASRPELEFMPDVASLPRPDQLFLRPPYHLTLFPGRQKIEIQGSHSPSLEFLAAYLKRWCRLNHADTRNPPAVQITLHQSAFGLGEMFDRLTLNTEATRYTNGFTVTSPMIVSLIEGTLGYKLISTEGGWNFRRDTEFKAL</sequence>
<dbReference type="GeneID" id="87841986"/>
<comment type="caution">
    <text evidence="1">The sequence shown here is derived from an EMBL/GenBank/DDBJ whole genome shotgun (WGS) entry which is preliminary data.</text>
</comment>
<dbReference type="RefSeq" id="XP_062664209.1">
    <property type="nucleotide sequence ID" value="XM_062805038.1"/>
</dbReference>